<protein>
    <submittedName>
        <fullName evidence="2">Uncharacterized protein</fullName>
    </submittedName>
</protein>
<dbReference type="Proteomes" id="UP000809829">
    <property type="component" value="Unassembled WGS sequence"/>
</dbReference>
<gene>
    <name evidence="2" type="ORF">JOC83_001984</name>
</gene>
<keyword evidence="1" id="KW-1133">Transmembrane helix</keyword>
<evidence type="ECO:0000313" key="2">
    <source>
        <dbReference type="EMBL" id="MBM7703137.1"/>
    </source>
</evidence>
<comment type="caution">
    <text evidence="2">The sequence shown here is derived from an EMBL/GenBank/DDBJ whole genome shotgun (WGS) entry which is preliminary data.</text>
</comment>
<keyword evidence="1" id="KW-0812">Transmembrane</keyword>
<reference evidence="2 3" key="1">
    <citation type="submission" date="2021-01" db="EMBL/GenBank/DDBJ databases">
        <title>Genomic Encyclopedia of Type Strains, Phase IV (KMG-IV): sequencing the most valuable type-strain genomes for metagenomic binning, comparative biology and taxonomic classification.</title>
        <authorList>
            <person name="Goeker M."/>
        </authorList>
    </citation>
    <scope>NUCLEOTIDE SEQUENCE [LARGE SCALE GENOMIC DNA]</scope>
    <source>
        <strain evidence="2 3">DSM 104297</strain>
    </source>
</reference>
<keyword evidence="1" id="KW-0472">Membrane</keyword>
<organism evidence="2 3">
    <name type="scientific">Priestia iocasae</name>
    <dbReference type="NCBI Taxonomy" id="2291674"/>
    <lineage>
        <taxon>Bacteria</taxon>
        <taxon>Bacillati</taxon>
        <taxon>Bacillota</taxon>
        <taxon>Bacilli</taxon>
        <taxon>Bacillales</taxon>
        <taxon>Bacillaceae</taxon>
        <taxon>Priestia</taxon>
    </lineage>
</organism>
<evidence type="ECO:0000313" key="3">
    <source>
        <dbReference type="Proteomes" id="UP000809829"/>
    </source>
</evidence>
<proteinExistence type="predicted"/>
<keyword evidence="3" id="KW-1185">Reference proteome</keyword>
<feature type="transmembrane region" description="Helical" evidence="1">
    <location>
        <begin position="56"/>
        <end position="76"/>
    </location>
</feature>
<accession>A0ABS2QW17</accession>
<name>A0ABS2QW17_9BACI</name>
<feature type="transmembrane region" description="Helical" evidence="1">
    <location>
        <begin position="82"/>
        <end position="104"/>
    </location>
</feature>
<dbReference type="EMBL" id="JAFBFC010000003">
    <property type="protein sequence ID" value="MBM7703137.1"/>
    <property type="molecule type" value="Genomic_DNA"/>
</dbReference>
<sequence>MQIFSTFTYSTYLELAITSLEQKGISPYQILAIPLEIQKENVSLFDSIHHSDGISLFDTGAALGTAFAVIGASVGFNLEWGPIYWGLIGATGGFTVGFLCNYIYYKFIKKVKKQEQGPEVILIIECLPHQVNDVKNILKEHFALATAVLP</sequence>
<evidence type="ECO:0000256" key="1">
    <source>
        <dbReference type="SAM" id="Phobius"/>
    </source>
</evidence>
<dbReference type="RefSeq" id="WP_205186676.1">
    <property type="nucleotide sequence ID" value="NZ_JAFBFC010000003.1"/>
</dbReference>